<organism evidence="1 2">
    <name type="scientific">Marinicrinis lubricantis</name>
    <dbReference type="NCBI Taxonomy" id="2086470"/>
    <lineage>
        <taxon>Bacteria</taxon>
        <taxon>Bacillati</taxon>
        <taxon>Bacillota</taxon>
        <taxon>Bacilli</taxon>
        <taxon>Bacillales</taxon>
        <taxon>Paenibacillaceae</taxon>
    </lineage>
</organism>
<protein>
    <submittedName>
        <fullName evidence="1">Class I SAM-dependent methyltransferase</fullName>
        <ecNumber evidence="1">2.1.1.222</ecNumber>
        <ecNumber evidence="1">2.1.1.64</ecNumber>
    </submittedName>
</protein>
<dbReference type="InterPro" id="IPR029063">
    <property type="entry name" value="SAM-dependent_MTases_sf"/>
</dbReference>
<dbReference type="Pfam" id="PF13489">
    <property type="entry name" value="Methyltransf_23"/>
    <property type="match status" value="1"/>
</dbReference>
<dbReference type="GO" id="GO:0061542">
    <property type="term" value="F:3-demethylubiquinol 3-O-methyltransferase activity"/>
    <property type="evidence" value="ECO:0007669"/>
    <property type="project" value="UniProtKB-EC"/>
</dbReference>
<reference evidence="2" key="1">
    <citation type="journal article" date="2019" name="Int. J. Syst. Evol. Microbiol.">
        <title>The Global Catalogue of Microorganisms (GCM) 10K type strain sequencing project: providing services to taxonomists for standard genome sequencing and annotation.</title>
        <authorList>
            <consortium name="The Broad Institute Genomics Platform"/>
            <consortium name="The Broad Institute Genome Sequencing Center for Infectious Disease"/>
            <person name="Wu L."/>
            <person name="Ma J."/>
        </authorList>
    </citation>
    <scope>NUCLEOTIDE SEQUENCE [LARGE SCALE GENOMIC DNA]</scope>
    <source>
        <strain evidence="2">CCM 8749</strain>
    </source>
</reference>
<dbReference type="CDD" id="cd02440">
    <property type="entry name" value="AdoMet_MTases"/>
    <property type="match status" value="1"/>
</dbReference>
<keyword evidence="2" id="KW-1185">Reference proteome</keyword>
<comment type="caution">
    <text evidence="1">The sequence shown here is derived from an EMBL/GenBank/DDBJ whole genome shotgun (WGS) entry which is preliminary data.</text>
</comment>
<proteinExistence type="predicted"/>
<dbReference type="EC" id="2.1.1.222" evidence="1"/>
<dbReference type="GO" id="GO:0102208">
    <property type="term" value="F:2-polyprenyl-6-hydroxyphenol methylase activity"/>
    <property type="evidence" value="ECO:0007669"/>
    <property type="project" value="UniProtKB-EC"/>
</dbReference>
<accession>A0ABW1IVK4</accession>
<name>A0ABW1IVK4_9BACL</name>
<dbReference type="Proteomes" id="UP001596250">
    <property type="component" value="Unassembled WGS sequence"/>
</dbReference>
<dbReference type="GO" id="GO:0032259">
    <property type="term" value="P:methylation"/>
    <property type="evidence" value="ECO:0007669"/>
    <property type="project" value="UniProtKB-KW"/>
</dbReference>
<dbReference type="EC" id="2.1.1.64" evidence="1"/>
<gene>
    <name evidence="1" type="ORF">ACFPXP_22330</name>
</gene>
<keyword evidence="1" id="KW-0808">Transferase</keyword>
<keyword evidence="1" id="KW-0489">Methyltransferase</keyword>
<evidence type="ECO:0000313" key="2">
    <source>
        <dbReference type="Proteomes" id="UP001596250"/>
    </source>
</evidence>
<dbReference type="RefSeq" id="WP_379896718.1">
    <property type="nucleotide sequence ID" value="NZ_CBCSCT010000002.1"/>
</dbReference>
<evidence type="ECO:0000313" key="1">
    <source>
        <dbReference type="EMBL" id="MFC5989152.1"/>
    </source>
</evidence>
<sequence length="246" mass="28340">MSLKKKMYDHQFFAEQQDGSIKSAQQIVPHVLDLLDVKSVVDIGCGTGGWLSVFKGYGIADIFGVDGDYVDEELLKIPVEQYRGMDLTKTFELDRRFDLVVSLEVAEHLPETSADMFIESLTKLGSVILFSAAVPYQGGKHHINEQWQGYWLDKFNQCGFAAVDCIRSKIWENEDVQWWYAQNIMIYVKLEDLHTYPRLEAEYMKNKGNIVSMIHPRLYMLLAKDYFGNDGYKDGMIIGRHFTSRL</sequence>
<dbReference type="Gene3D" id="3.40.50.150">
    <property type="entry name" value="Vaccinia Virus protein VP39"/>
    <property type="match status" value="1"/>
</dbReference>
<dbReference type="SUPFAM" id="SSF53335">
    <property type="entry name" value="S-adenosyl-L-methionine-dependent methyltransferases"/>
    <property type="match status" value="1"/>
</dbReference>
<dbReference type="EMBL" id="JBHSQV010000187">
    <property type="protein sequence ID" value="MFC5989152.1"/>
    <property type="molecule type" value="Genomic_DNA"/>
</dbReference>